<dbReference type="InterPro" id="IPR014054">
    <property type="entry name" value="Phage_regulatory_Rha"/>
</dbReference>
<organism evidence="2 3">
    <name type="scientific">Secundilactobacillus angelensis</name>
    <dbReference type="NCBI Taxonomy" id="2722706"/>
    <lineage>
        <taxon>Bacteria</taxon>
        <taxon>Bacillati</taxon>
        <taxon>Bacillota</taxon>
        <taxon>Bacilli</taxon>
        <taxon>Lactobacillales</taxon>
        <taxon>Lactobacillaceae</taxon>
        <taxon>Secundilactobacillus</taxon>
    </lineage>
</organism>
<dbReference type="Pfam" id="PF03374">
    <property type="entry name" value="ANT"/>
    <property type="match status" value="1"/>
</dbReference>
<keyword evidence="3" id="KW-1185">Reference proteome</keyword>
<gene>
    <name evidence="2" type="ORF">HC026_09840</name>
</gene>
<dbReference type="Proteomes" id="UP000763447">
    <property type="component" value="Unassembled WGS sequence"/>
</dbReference>
<feature type="domain" description="Antirepressor protein C-terminal" evidence="1">
    <location>
        <begin position="138"/>
        <end position="248"/>
    </location>
</feature>
<dbReference type="Pfam" id="PF09669">
    <property type="entry name" value="Phage_pRha"/>
    <property type="match status" value="1"/>
</dbReference>
<sequence>MKTSSLVIMKNEQAVTSSLQVAETFEKNHRHVLRDVENLLEGMPKTGHTQHMFVKGTYVNEQNSQEYPMYYMNRDGFTLLAMGFTGSKALGFKLKYIEAFNSMEKTIATQAKDSYMIDDPVERAERWIEEQRKTRELEEENTIMQPKAIFADAVAVSHTTILVGELAKLLKQNGIDIGQRRLFTWLREKGYLIKRKGTDWNMPTQRSMEMELFEIKEGSFAHSDGHTSITKTVKVTGKGQQYFINKFLNLGR</sequence>
<evidence type="ECO:0000313" key="2">
    <source>
        <dbReference type="EMBL" id="NLR19201.1"/>
    </source>
</evidence>
<accession>A0ABX1KZ38</accession>
<dbReference type="NCBIfam" id="TIGR02681">
    <property type="entry name" value="phage_pRha"/>
    <property type="match status" value="1"/>
</dbReference>
<dbReference type="InterPro" id="IPR005039">
    <property type="entry name" value="Ant_C"/>
</dbReference>
<comment type="caution">
    <text evidence="2">The sequence shown here is derived from an EMBL/GenBank/DDBJ whole genome shotgun (WGS) entry which is preliminary data.</text>
</comment>
<evidence type="ECO:0000259" key="1">
    <source>
        <dbReference type="Pfam" id="PF03374"/>
    </source>
</evidence>
<protein>
    <submittedName>
        <fullName evidence="2">Phage regulatory protein/antirepressor Ant</fullName>
    </submittedName>
</protein>
<proteinExistence type="predicted"/>
<name>A0ABX1KZ38_9LACO</name>
<dbReference type="RefSeq" id="WP_168925792.1">
    <property type="nucleotide sequence ID" value="NZ_JAAXLJ010000020.1"/>
</dbReference>
<evidence type="ECO:0000313" key="3">
    <source>
        <dbReference type="Proteomes" id="UP000763447"/>
    </source>
</evidence>
<dbReference type="EMBL" id="JAAXLJ010000020">
    <property type="protein sequence ID" value="NLR19201.1"/>
    <property type="molecule type" value="Genomic_DNA"/>
</dbReference>
<reference evidence="2 3" key="1">
    <citation type="submission" date="2020-04" db="EMBL/GenBank/DDBJ databases">
        <title>A novel species of genus Lactobacillus that was isolated from fermented food Zha-chili.</title>
        <authorList>
            <person name="Zhang Z."/>
        </authorList>
    </citation>
    <scope>NUCLEOTIDE SEQUENCE [LARGE SCALE GENOMIC DNA]</scope>
    <source>
        <strain evidence="3">HBUAS51383</strain>
    </source>
</reference>